<dbReference type="GO" id="GO:0003743">
    <property type="term" value="F:translation initiation factor activity"/>
    <property type="evidence" value="ECO:0007669"/>
    <property type="project" value="UniProtKB-KW"/>
</dbReference>
<reference evidence="6" key="1">
    <citation type="journal article" date="2023" name="G3 (Bethesda)">
        <title>Whole genome assembly and annotation of the endangered Caribbean coral Acropora cervicornis.</title>
        <authorList>
            <person name="Selwyn J.D."/>
            <person name="Vollmer S.V."/>
        </authorList>
    </citation>
    <scope>NUCLEOTIDE SEQUENCE</scope>
    <source>
        <strain evidence="6">K2</strain>
    </source>
</reference>
<evidence type="ECO:0000259" key="5">
    <source>
        <dbReference type="PROSITE" id="PS50250"/>
    </source>
</evidence>
<dbReference type="PANTHER" id="PTHR13242">
    <property type="entry name" value="EUKARYOTIC TRANSLATION INITIATION FACTOR 3"/>
    <property type="match status" value="1"/>
</dbReference>
<name>A0AAD9VEU3_ACRCE</name>
<dbReference type="Pfam" id="PF10255">
    <property type="entry name" value="Paf67"/>
    <property type="match status" value="2"/>
</dbReference>
<dbReference type="InterPro" id="IPR000717">
    <property type="entry name" value="PCI_dom"/>
</dbReference>
<feature type="domain" description="PCI" evidence="5">
    <location>
        <begin position="174"/>
        <end position="378"/>
    </location>
</feature>
<dbReference type="GO" id="GO:0005852">
    <property type="term" value="C:eukaryotic translation initiation factor 3 complex"/>
    <property type="evidence" value="ECO:0007669"/>
    <property type="project" value="InterPro"/>
</dbReference>
<dbReference type="PROSITE" id="PS50250">
    <property type="entry name" value="PCI"/>
    <property type="match status" value="1"/>
</dbReference>
<protein>
    <submittedName>
        <fullName evidence="6">Eukaryotic translation initiation factor 3 subunit L</fullName>
    </submittedName>
</protein>
<evidence type="ECO:0000256" key="3">
    <source>
        <dbReference type="ARBA" id="ARBA00022917"/>
    </source>
</evidence>
<reference evidence="6" key="2">
    <citation type="journal article" date="2023" name="Science">
        <title>Genomic signatures of disease resistance in endangered staghorn corals.</title>
        <authorList>
            <person name="Vollmer S.V."/>
            <person name="Selwyn J.D."/>
            <person name="Despard B.A."/>
            <person name="Roesel C.L."/>
        </authorList>
    </citation>
    <scope>NUCLEOTIDE SEQUENCE</scope>
    <source>
        <strain evidence="6">K2</strain>
    </source>
</reference>
<gene>
    <name evidence="6" type="ORF">P5673_003285</name>
</gene>
<keyword evidence="2 6" id="KW-0396">Initiation factor</keyword>
<dbReference type="InterPro" id="IPR019382">
    <property type="entry name" value="eIF3l"/>
</dbReference>
<evidence type="ECO:0000256" key="4">
    <source>
        <dbReference type="SAM" id="MobiDB-lite"/>
    </source>
</evidence>
<evidence type="ECO:0000313" key="6">
    <source>
        <dbReference type="EMBL" id="KAK2571876.1"/>
    </source>
</evidence>
<organism evidence="6 7">
    <name type="scientific">Acropora cervicornis</name>
    <name type="common">Staghorn coral</name>
    <dbReference type="NCBI Taxonomy" id="6130"/>
    <lineage>
        <taxon>Eukaryota</taxon>
        <taxon>Metazoa</taxon>
        <taxon>Cnidaria</taxon>
        <taxon>Anthozoa</taxon>
        <taxon>Hexacorallia</taxon>
        <taxon>Scleractinia</taxon>
        <taxon>Astrocoeniina</taxon>
        <taxon>Acroporidae</taxon>
        <taxon>Acropora</taxon>
    </lineage>
</organism>
<keyword evidence="1" id="KW-0963">Cytoplasm</keyword>
<keyword evidence="3" id="KW-0648">Protein biosynthesis</keyword>
<dbReference type="PANTHER" id="PTHR13242:SF0">
    <property type="entry name" value="EUKARYOTIC TRANSLATION INITIATION FACTOR 3 SUBUNIT L"/>
    <property type="match status" value="1"/>
</dbReference>
<dbReference type="EMBL" id="JARQWQ010000005">
    <property type="protein sequence ID" value="KAK2571876.1"/>
    <property type="molecule type" value="Genomic_DNA"/>
</dbReference>
<comment type="caution">
    <text evidence="6">The sequence shown here is derived from an EMBL/GenBank/DDBJ whole genome shotgun (WGS) entry which is preliminary data.</text>
</comment>
<evidence type="ECO:0000256" key="1">
    <source>
        <dbReference type="ARBA" id="ARBA00022490"/>
    </source>
</evidence>
<feature type="region of interest" description="Disordered" evidence="4">
    <location>
        <begin position="1"/>
        <end position="44"/>
    </location>
</feature>
<evidence type="ECO:0000256" key="2">
    <source>
        <dbReference type="ARBA" id="ARBA00022540"/>
    </source>
</evidence>
<proteinExistence type="predicted"/>
<accession>A0AAD9VEU3</accession>
<evidence type="ECO:0000313" key="7">
    <source>
        <dbReference type="Proteomes" id="UP001249851"/>
    </source>
</evidence>
<keyword evidence="7" id="KW-1185">Reference proteome</keyword>
<dbReference type="AlphaFoldDB" id="A0AAD9VEU3"/>
<sequence length="402" mass="47397">MMYAQSDEYAEGQYPNPDEGPYAAEYEPPKHGQMYGHESGENPPTYSYKVPEEIRGFIHYFHQHVTEQNLYEIQSIYETGFNKLTERHYEKSPWPEADYVASIVDGDTDEPVPLSLPNQWLWDIIDEFIYQFQSFSQYRSKLLKKGEDEIWNVHSVLNVLYSLVEKSRINYQSLYSRVPACQITTYYYVGFAYLMMKRYQITKKTEQMYILLAICLTLCPQRIDENVLSQLRERCSDRIQRLQRGDLQTFEEGFSYACPKFISPVPPNFDAPPANFSREPFNLQLKVFLNEVSQQSLIPVIRSYLKLYTTMPIAKLAAFLDMDENQFRTELLCFKHKQRNLVWTKGTDALEGELQSSSEVDFYIDQDMIHIADTKVERRYGDFFIRQIHKFEEVNKSIQALH</sequence>
<dbReference type="Proteomes" id="UP001249851">
    <property type="component" value="Unassembled WGS sequence"/>
</dbReference>